<keyword evidence="1" id="KW-1133">Transmembrane helix</keyword>
<proteinExistence type="predicted"/>
<sequence length="125" mass="13967">MTDLLTKLQSLNKEQGAKVLLYCDLRGMQRDLVVRGAWGLAFLGLAMIVLKSLGRSDNSLLAPYLDWMGIGICFVALLYGGISLFMVWSIRATRHSLSEMGVRPELVEQLDALPSKSLARRRIEQ</sequence>
<keyword evidence="1" id="KW-0472">Membrane</keyword>
<name>A0A6M3M3T2_9ZZZZ</name>
<feature type="transmembrane region" description="Helical" evidence="1">
    <location>
        <begin position="65"/>
        <end position="90"/>
    </location>
</feature>
<organism evidence="2">
    <name type="scientific">viral metagenome</name>
    <dbReference type="NCBI Taxonomy" id="1070528"/>
    <lineage>
        <taxon>unclassified sequences</taxon>
        <taxon>metagenomes</taxon>
        <taxon>organismal metagenomes</taxon>
    </lineage>
</organism>
<gene>
    <name evidence="2" type="ORF">MM171A00992_0003</name>
</gene>
<dbReference type="AlphaFoldDB" id="A0A6M3M3T2"/>
<keyword evidence="1" id="KW-0812">Transmembrane</keyword>
<evidence type="ECO:0000256" key="1">
    <source>
        <dbReference type="SAM" id="Phobius"/>
    </source>
</evidence>
<dbReference type="EMBL" id="MT143652">
    <property type="protein sequence ID" value="QJA99458.1"/>
    <property type="molecule type" value="Genomic_DNA"/>
</dbReference>
<reference evidence="2" key="1">
    <citation type="submission" date="2020-03" db="EMBL/GenBank/DDBJ databases">
        <title>The deep terrestrial virosphere.</title>
        <authorList>
            <person name="Holmfeldt K."/>
            <person name="Nilsson E."/>
            <person name="Simone D."/>
            <person name="Lopez-Fernandez M."/>
            <person name="Wu X."/>
            <person name="de Brujin I."/>
            <person name="Lundin D."/>
            <person name="Andersson A."/>
            <person name="Bertilsson S."/>
            <person name="Dopson M."/>
        </authorList>
    </citation>
    <scope>NUCLEOTIDE SEQUENCE</scope>
    <source>
        <strain evidence="2">MM171A00992</strain>
    </source>
</reference>
<evidence type="ECO:0000313" key="2">
    <source>
        <dbReference type="EMBL" id="QJA99458.1"/>
    </source>
</evidence>
<feature type="transmembrane region" description="Helical" evidence="1">
    <location>
        <begin position="32"/>
        <end position="53"/>
    </location>
</feature>
<protein>
    <submittedName>
        <fullName evidence="2">Uncharacterized protein</fullName>
    </submittedName>
</protein>
<accession>A0A6M3M3T2</accession>